<name>A0A665WGT9_ECHNA</name>
<dbReference type="GO" id="GO:0016926">
    <property type="term" value="P:protein desumoylation"/>
    <property type="evidence" value="ECO:0007669"/>
    <property type="project" value="TreeGrafter"/>
</dbReference>
<accession>A0A665WGT9</accession>
<keyword evidence="5" id="KW-1185">Reference proteome</keyword>
<protein>
    <submittedName>
        <fullName evidence="4">Ubiquitin specific peptidase like 1</fullName>
    </submittedName>
</protein>
<reference evidence="4" key="3">
    <citation type="submission" date="2025-09" db="UniProtKB">
        <authorList>
            <consortium name="Ensembl"/>
        </authorList>
    </citation>
    <scope>IDENTIFICATION</scope>
</reference>
<proteinExistence type="predicted"/>
<dbReference type="GO" id="GO:0032183">
    <property type="term" value="F:SUMO binding"/>
    <property type="evidence" value="ECO:0007669"/>
    <property type="project" value="InterPro"/>
</dbReference>
<feature type="compositionally biased region" description="Polar residues" evidence="1">
    <location>
        <begin position="928"/>
        <end position="943"/>
    </location>
</feature>
<dbReference type="InterPro" id="IPR038765">
    <property type="entry name" value="Papain-like_cys_pep_sf"/>
</dbReference>
<dbReference type="InParanoid" id="A0A665WGT9"/>
<keyword evidence="2" id="KW-0812">Transmembrane</keyword>
<reference evidence="4" key="1">
    <citation type="submission" date="2021-04" db="EMBL/GenBank/DDBJ databases">
        <authorList>
            <consortium name="Wellcome Sanger Institute Data Sharing"/>
        </authorList>
    </citation>
    <scope>NUCLEOTIDE SEQUENCE [LARGE SCALE GENOMIC DNA]</scope>
</reference>
<dbReference type="Pfam" id="PF15499">
    <property type="entry name" value="Peptidase_C98"/>
    <property type="match status" value="2"/>
</dbReference>
<feature type="compositionally biased region" description="Polar residues" evidence="1">
    <location>
        <begin position="728"/>
        <end position="738"/>
    </location>
</feature>
<dbReference type="GO" id="GO:0015030">
    <property type="term" value="C:Cajal body"/>
    <property type="evidence" value="ECO:0007669"/>
    <property type="project" value="TreeGrafter"/>
</dbReference>
<dbReference type="Gene3D" id="3.90.70.10">
    <property type="entry name" value="Cysteine proteinases"/>
    <property type="match status" value="1"/>
</dbReference>
<evidence type="ECO:0000256" key="1">
    <source>
        <dbReference type="SAM" id="MobiDB-lite"/>
    </source>
</evidence>
<feature type="compositionally biased region" description="Polar residues" evidence="1">
    <location>
        <begin position="598"/>
        <end position="614"/>
    </location>
</feature>
<dbReference type="InterPro" id="IPR028889">
    <property type="entry name" value="USP"/>
</dbReference>
<dbReference type="Proteomes" id="UP000472264">
    <property type="component" value="Chromosome 14"/>
</dbReference>
<dbReference type="AlphaFoldDB" id="A0A665WGT9"/>
<gene>
    <name evidence="4" type="primary">uspl1</name>
</gene>
<dbReference type="GO" id="GO:0030576">
    <property type="term" value="P:Cajal body organization"/>
    <property type="evidence" value="ECO:0007669"/>
    <property type="project" value="InterPro"/>
</dbReference>
<dbReference type="SUPFAM" id="SSF54001">
    <property type="entry name" value="Cysteine proteinases"/>
    <property type="match status" value="1"/>
</dbReference>
<reference evidence="4" key="2">
    <citation type="submission" date="2025-08" db="UniProtKB">
        <authorList>
            <consortium name="Ensembl"/>
        </authorList>
    </citation>
    <scope>IDENTIFICATION</scope>
</reference>
<evidence type="ECO:0000313" key="4">
    <source>
        <dbReference type="Ensembl" id="ENSENLP00000043324.1"/>
    </source>
</evidence>
<feature type="compositionally biased region" description="Low complexity" evidence="1">
    <location>
        <begin position="718"/>
        <end position="727"/>
    </location>
</feature>
<dbReference type="PANTHER" id="PTHR15294:SF3">
    <property type="entry name" value="SUMO-SPECIFIC ISOPEPTIDASE USPL1"/>
    <property type="match status" value="1"/>
</dbReference>
<feature type="transmembrane region" description="Helical" evidence="2">
    <location>
        <begin position="283"/>
        <end position="300"/>
    </location>
</feature>
<keyword evidence="2" id="KW-0472">Membrane</keyword>
<dbReference type="FunCoup" id="A0A665WGT9">
    <property type="interactions" value="849"/>
</dbReference>
<feature type="compositionally biased region" description="Polar residues" evidence="1">
    <location>
        <begin position="169"/>
        <end position="180"/>
    </location>
</feature>
<feature type="compositionally biased region" description="Basic residues" evidence="1">
    <location>
        <begin position="649"/>
        <end position="671"/>
    </location>
</feature>
<organism evidence="4 5">
    <name type="scientific">Echeneis naucrates</name>
    <name type="common">Live sharksucker</name>
    <dbReference type="NCBI Taxonomy" id="173247"/>
    <lineage>
        <taxon>Eukaryota</taxon>
        <taxon>Metazoa</taxon>
        <taxon>Chordata</taxon>
        <taxon>Craniata</taxon>
        <taxon>Vertebrata</taxon>
        <taxon>Euteleostomi</taxon>
        <taxon>Actinopterygii</taxon>
        <taxon>Neopterygii</taxon>
        <taxon>Teleostei</taxon>
        <taxon>Neoteleostei</taxon>
        <taxon>Acanthomorphata</taxon>
        <taxon>Carangaria</taxon>
        <taxon>Carangiformes</taxon>
        <taxon>Echeneidae</taxon>
        <taxon>Echeneis</taxon>
    </lineage>
</organism>
<dbReference type="PANTHER" id="PTHR15294">
    <property type="entry name" value="RETINOVIN-RELATED"/>
    <property type="match status" value="1"/>
</dbReference>
<feature type="region of interest" description="Disordered" evidence="1">
    <location>
        <begin position="922"/>
        <end position="943"/>
    </location>
</feature>
<feature type="compositionally biased region" description="Basic and acidic residues" evidence="1">
    <location>
        <begin position="123"/>
        <end position="134"/>
    </location>
</feature>
<sequence>MVILSEWHRTVEQKSSSGLPMTGEDTGLEALASPLAGYLGKVQERAASLEHCPWCTSKGLKYALRSYRINFQESVSLCTNPQASPDAAVTHTGHWQSSSESLSAISDEVAFSPHYGGPDISEDDTRRGESHPEMLRPCSLASNQSGFTDKDVYSTKIITPSCQLKEQTAKTQQKSQTPVISTCKGRGSIKSETEDRSSTSSLTESHELVSVPNKLFWRNSDNLCWLDSLLCALVNCKSLRKCKPRAEPQQSSVWKLIGGYEDICASIQIHQQTGRGKFSFNRFYFYGVFLLFGFATTLHGKETPVFAMPLLLEMDSWVGPLFRSTFHWQFTCSDCKIASKERISKTLPTFTNIMPDWHPLHAVHSAPCNECQKKNQRRTMLLESVPPVFVLHFVEGLPDNNVRLFTFNFKGKRYSITTVIQYNHQLRHFVSWISNSDGSWMEYDDLKHPDCKTHQKLPFPAREMHIVFWEAEDEDPRVCSPTSTFSDCTPSKNPNQGDKNFATDKISTCSPDQSVVSHSDIDILSALSVSEEDSNLLDTTLEAGHNMSIGSTTLLDTFEGLSHNEIVTLTLVEIKPDAEMQPVTDNNQPQDGLVVPTETPNSTPDSSSTVTGSETVHGPEVGLPTAPSLSDPESGDGSSSDPTYVPGAKRGRGRPAGRGKAVKRQKGKKATSSKAAPCVTLPLRSEPSEVISSKPEVAAAQGNHQPVETTQPTPPLPSSDKSPLPTSQTSPPVVQTLDQKARWSFLLSRHPQIQAQKTATEPTPTHTPTSVKQIKPTHFTPNPGRRQLVPGGQFPKPQIRSEGSQGLPMKAAEMYDSFNTRSSNPPSPLPPSPGFLNGMSYLPHPISTHLQKSQTNTTVVPGVLFQTPKTKLPPEISKKQRSHSKVPPGLCDTEVLRYKLLKKLKAKKKKLAKLNLLLGQEGGASLRPDSTNLTSPSTVTSSTYDGSACDDLLSDLLTPATTASNFSPDSTIFLEMLGGQDGAEQQLECGVDAVAAAASQTNEAHTENFLEEFLLQAEAQQQTELERETLSALEMFF</sequence>
<feature type="domain" description="USP" evidence="3">
    <location>
        <begin position="215"/>
        <end position="472"/>
    </location>
</feature>
<dbReference type="InterPro" id="IPR033505">
    <property type="entry name" value="USPL1"/>
</dbReference>
<feature type="region of interest" description="Disordered" evidence="1">
    <location>
        <begin position="112"/>
        <end position="135"/>
    </location>
</feature>
<feature type="compositionally biased region" description="Low complexity" evidence="1">
    <location>
        <begin position="758"/>
        <end position="769"/>
    </location>
</feature>
<feature type="compositionally biased region" description="Polar residues" evidence="1">
    <location>
        <begin position="702"/>
        <end position="711"/>
    </location>
</feature>
<feature type="compositionally biased region" description="Low complexity" evidence="1">
    <location>
        <begin position="627"/>
        <end position="648"/>
    </location>
</feature>
<evidence type="ECO:0000313" key="5">
    <source>
        <dbReference type="Proteomes" id="UP000472264"/>
    </source>
</evidence>
<feature type="region of interest" description="Disordered" evidence="1">
    <location>
        <begin position="169"/>
        <end position="202"/>
    </location>
</feature>
<dbReference type="Ensembl" id="ENSENLT00000044421.1">
    <property type="protein sequence ID" value="ENSENLP00000043324.1"/>
    <property type="gene ID" value="ENSENLG00000018497.1"/>
</dbReference>
<dbReference type="InterPro" id="IPR028890">
    <property type="entry name" value="Peptidase_C98"/>
</dbReference>
<dbReference type="PROSITE" id="PS50235">
    <property type="entry name" value="USP_3"/>
    <property type="match status" value="1"/>
</dbReference>
<evidence type="ECO:0000259" key="3">
    <source>
        <dbReference type="PROSITE" id="PS50235"/>
    </source>
</evidence>
<feature type="region of interest" description="Disordered" evidence="1">
    <location>
        <begin position="581"/>
        <end position="791"/>
    </location>
</feature>
<keyword evidence="2" id="KW-1133">Transmembrane helix</keyword>
<evidence type="ECO:0000256" key="2">
    <source>
        <dbReference type="SAM" id="Phobius"/>
    </source>
</evidence>